<gene>
    <name evidence="7" type="ORF">OEZ60_04125</name>
</gene>
<dbReference type="SUPFAM" id="SSF74650">
    <property type="entry name" value="Galactose mutarotase-like"/>
    <property type="match status" value="1"/>
</dbReference>
<dbReference type="Pfam" id="PF01263">
    <property type="entry name" value="Aldose_epim"/>
    <property type="match status" value="1"/>
</dbReference>
<evidence type="ECO:0000313" key="7">
    <source>
        <dbReference type="EMBL" id="MCU9847185.1"/>
    </source>
</evidence>
<keyword evidence="4" id="KW-0119">Carbohydrate metabolism</keyword>
<dbReference type="InterPro" id="IPR047215">
    <property type="entry name" value="Galactose_mutarotase-like"/>
</dbReference>
<comment type="similarity">
    <text evidence="1">Belongs to the aldose epimerase family.</text>
</comment>
<proteinExistence type="inferred from homology"/>
<evidence type="ECO:0000256" key="1">
    <source>
        <dbReference type="ARBA" id="ARBA00006206"/>
    </source>
</evidence>
<dbReference type="CDD" id="cd09019">
    <property type="entry name" value="galactose_mutarotase_like"/>
    <property type="match status" value="1"/>
</dbReference>
<evidence type="ECO:0000256" key="2">
    <source>
        <dbReference type="ARBA" id="ARBA00014165"/>
    </source>
</evidence>
<dbReference type="PANTHER" id="PTHR10091">
    <property type="entry name" value="ALDOSE-1-EPIMERASE"/>
    <property type="match status" value="1"/>
</dbReference>
<accession>A0ABT2WZS4</accession>
<dbReference type="PANTHER" id="PTHR10091:SF49">
    <property type="entry name" value="ALDOSE 1-EPIMERASE"/>
    <property type="match status" value="1"/>
</dbReference>
<organism evidence="7 8">
    <name type="scientific">Albidovulum salinarum</name>
    <dbReference type="NCBI Taxonomy" id="2984153"/>
    <lineage>
        <taxon>Bacteria</taxon>
        <taxon>Pseudomonadati</taxon>
        <taxon>Pseudomonadota</taxon>
        <taxon>Alphaproteobacteria</taxon>
        <taxon>Rhodobacterales</taxon>
        <taxon>Paracoccaceae</taxon>
        <taxon>Albidovulum</taxon>
    </lineage>
</organism>
<evidence type="ECO:0000313" key="8">
    <source>
        <dbReference type="Proteomes" id="UP001209535"/>
    </source>
</evidence>
<keyword evidence="3" id="KW-0413">Isomerase</keyword>
<comment type="caution">
    <text evidence="7">The sequence shown here is derived from an EMBL/GenBank/DDBJ whole genome shotgun (WGS) entry which is preliminary data.</text>
</comment>
<evidence type="ECO:0000256" key="5">
    <source>
        <dbReference type="ARBA" id="ARBA00032300"/>
    </source>
</evidence>
<protein>
    <recommendedName>
        <fullName evidence="2">Aldose 1-epimerase</fullName>
    </recommendedName>
    <alternativeName>
        <fullName evidence="6">Galactose mutarotase</fullName>
    </alternativeName>
    <alternativeName>
        <fullName evidence="5">Type-1 mutarotase</fullName>
    </alternativeName>
</protein>
<dbReference type="InterPro" id="IPR011013">
    <property type="entry name" value="Gal_mutarotase_sf_dom"/>
</dbReference>
<dbReference type="EMBL" id="JAOVQO010000003">
    <property type="protein sequence ID" value="MCU9847185.1"/>
    <property type="molecule type" value="Genomic_DNA"/>
</dbReference>
<dbReference type="RefSeq" id="WP_263333493.1">
    <property type="nucleotide sequence ID" value="NZ_JAOVQO010000003.1"/>
</dbReference>
<dbReference type="PROSITE" id="PS00545">
    <property type="entry name" value="ALDOSE_1_EPIMERASE"/>
    <property type="match status" value="1"/>
</dbReference>
<reference evidence="7 8" key="1">
    <citation type="submission" date="2022-10" db="EMBL/GenBank/DDBJ databases">
        <title>Defluviimonas sp. nov., isolated from ocean surface sediments.</title>
        <authorList>
            <person name="He W."/>
            <person name="Wang L."/>
            <person name="Zhang D.-F."/>
        </authorList>
    </citation>
    <scope>NUCLEOTIDE SEQUENCE [LARGE SCALE GENOMIC DNA]</scope>
    <source>
        <strain evidence="7 8">WL0024</strain>
    </source>
</reference>
<evidence type="ECO:0000256" key="4">
    <source>
        <dbReference type="ARBA" id="ARBA00023277"/>
    </source>
</evidence>
<dbReference type="InterPro" id="IPR018052">
    <property type="entry name" value="Ald1_epimerase_CS"/>
</dbReference>
<dbReference type="InterPro" id="IPR008183">
    <property type="entry name" value="Aldose_1/G6P_1-epimerase"/>
</dbReference>
<evidence type="ECO:0000256" key="3">
    <source>
        <dbReference type="ARBA" id="ARBA00023235"/>
    </source>
</evidence>
<evidence type="ECO:0000256" key="6">
    <source>
        <dbReference type="ARBA" id="ARBA00033373"/>
    </source>
</evidence>
<dbReference type="Proteomes" id="UP001209535">
    <property type="component" value="Unassembled WGS sequence"/>
</dbReference>
<dbReference type="Gene3D" id="2.70.98.10">
    <property type="match status" value="1"/>
</dbReference>
<sequence length="328" mass="35697">MSGVRTPFGTTRAGDAVERVELSAGGLRASVLTYGAILQDVRFGGVPHSLTLGSDRLADYEGAMCWHGALIAPVANRLGAGRAWLQGREIVLERAAQENHLLHSGAAGTHARLWRIEDLAPDRVTLAVNLAHGEGGFPGRRNIRAEYSVTPTSLRLAVKARTDRPTLFNATNHSYWNLDGSESWTGHRLRIDAARMLAVTDDVVPTGEIREVTGATFDFRTDREIAPGDPALDSCFCLSDDRRPLRPVLRLRGRSGVTMEVATTEPGVQVYDGRDAIRPGRVGYEGLAIETQGWPDAPNHPGFPSIELMPGKACEQVTEWRFSGPDRS</sequence>
<keyword evidence="8" id="KW-1185">Reference proteome</keyword>
<name>A0ABT2WZS4_9RHOB</name>
<dbReference type="InterPro" id="IPR014718">
    <property type="entry name" value="GH-type_carb-bd"/>
</dbReference>